<sequence>MRVLEIYTKQCHRDGHSEEAWEAAEHLRQLKKEQAKIRWEETERRHAEELRALEEELRQEKEECYHQWQEMRLPQLENSIEGIRVALVERQDLAEERYVRELRKGRDRFIVPKRILDLTSKARFFALHGEDEKACEVMAVVEKEEVECIGRQEDLRRRKLAKLTTEFVDRQKEERVAVEKSVEGMRRKVMEEKRRELTALQRRADRRLAALHKKQKKELSRMPRLDSINEKCHDFRPFTSRLSGVSVRESINRESRSTGSSTFDRLVGAEVFGATLNRALDEDVEKNMKV</sequence>
<dbReference type="InParanoid" id="C5K6N0"/>
<feature type="coiled-coil region" evidence="1">
    <location>
        <begin position="36"/>
        <end position="67"/>
    </location>
</feature>
<keyword evidence="3" id="KW-1185">Reference proteome</keyword>
<evidence type="ECO:0000256" key="1">
    <source>
        <dbReference type="SAM" id="Coils"/>
    </source>
</evidence>
<keyword evidence="1" id="KW-0175">Coiled coil</keyword>
<dbReference type="AlphaFoldDB" id="C5K6N0"/>
<dbReference type="OMA" id="SINEKCH"/>
<dbReference type="RefSeq" id="XP_002788154.1">
    <property type="nucleotide sequence ID" value="XM_002788108.1"/>
</dbReference>
<accession>C5K6N0</accession>
<protein>
    <submittedName>
        <fullName evidence="2">Uncharacterized protein</fullName>
    </submittedName>
</protein>
<evidence type="ECO:0000313" key="2">
    <source>
        <dbReference type="EMBL" id="EER19950.1"/>
    </source>
</evidence>
<proteinExistence type="predicted"/>
<reference evidence="2 3" key="1">
    <citation type="submission" date="2008-07" db="EMBL/GenBank/DDBJ databases">
        <authorList>
            <person name="El-Sayed N."/>
            <person name="Caler E."/>
            <person name="Inman J."/>
            <person name="Amedeo P."/>
            <person name="Hass B."/>
            <person name="Wortman J."/>
        </authorList>
    </citation>
    <scope>NUCLEOTIDE SEQUENCE [LARGE SCALE GENOMIC DNA]</scope>
    <source>
        <strain evidence="3">ATCC 50983 / TXsc</strain>
    </source>
</reference>
<organism evidence="3">
    <name type="scientific">Perkinsus marinus (strain ATCC 50983 / TXsc)</name>
    <dbReference type="NCBI Taxonomy" id="423536"/>
    <lineage>
        <taxon>Eukaryota</taxon>
        <taxon>Sar</taxon>
        <taxon>Alveolata</taxon>
        <taxon>Perkinsozoa</taxon>
        <taxon>Perkinsea</taxon>
        <taxon>Perkinsida</taxon>
        <taxon>Perkinsidae</taxon>
        <taxon>Perkinsus</taxon>
    </lineage>
</organism>
<evidence type="ECO:0000313" key="3">
    <source>
        <dbReference type="Proteomes" id="UP000007800"/>
    </source>
</evidence>
<gene>
    <name evidence="2" type="ORF">Pmar_PMAR006846</name>
</gene>
<dbReference type="Proteomes" id="UP000007800">
    <property type="component" value="Unassembled WGS sequence"/>
</dbReference>
<dbReference type="GeneID" id="9058614"/>
<feature type="coiled-coil region" evidence="1">
    <location>
        <begin position="168"/>
        <end position="210"/>
    </location>
</feature>
<dbReference type="EMBL" id="GG670888">
    <property type="protein sequence ID" value="EER19950.1"/>
    <property type="molecule type" value="Genomic_DNA"/>
</dbReference>
<name>C5K6N0_PERM5</name>